<accession>U5NC38</accession>
<dbReference type="EMBL" id="CP006771">
    <property type="protein sequence ID" value="AGX89141.1"/>
    <property type="molecule type" value="Genomic_DNA"/>
</dbReference>
<reference evidence="1 2" key="1">
    <citation type="journal article" date="2013" name="Genome Announc.">
        <title>Genome Sequence of Mycoplasma parvum (Formerly Eperythrozoon parvum), a Diminutive Hemoplasma of the Pig.</title>
        <authorList>
            <person name="do Nascimento N.C."/>
            <person name="Dos Santos A.P."/>
            <person name="Chu Y."/>
            <person name="Guimaraes A.M."/>
            <person name="Pagliaro A."/>
            <person name="Messick J.B."/>
        </authorList>
    </citation>
    <scope>NUCLEOTIDE SEQUENCE [LARGE SCALE GENOMIC DNA]</scope>
    <source>
        <strain evidence="1 2">Indiana</strain>
    </source>
</reference>
<proteinExistence type="predicted"/>
<dbReference type="Proteomes" id="UP000017119">
    <property type="component" value="Chromosome"/>
</dbReference>
<dbReference type="PATRIC" id="fig|1403316.3.peg.372"/>
<evidence type="ECO:0000313" key="2">
    <source>
        <dbReference type="Proteomes" id="UP000017119"/>
    </source>
</evidence>
<dbReference type="HOGENOM" id="CLU_068041_0_0_14"/>
<gene>
    <name evidence="1" type="ORF">PRV_02015</name>
</gene>
<dbReference type="AlphaFoldDB" id="U5NC38"/>
<keyword evidence="2" id="KW-1185">Reference proteome</keyword>
<name>U5NC38_9MOLU</name>
<dbReference type="KEGG" id="mpv:PRV_02015"/>
<dbReference type="RefSeq" id="WP_022769969.1">
    <property type="nucleotide sequence ID" value="NC_022575.1"/>
</dbReference>
<evidence type="ECO:0000313" key="1">
    <source>
        <dbReference type="EMBL" id="AGX89141.1"/>
    </source>
</evidence>
<protein>
    <submittedName>
        <fullName evidence="1">Uncharacterized protein</fullName>
    </submittedName>
</protein>
<organism evidence="1 2">
    <name type="scientific">Mycoplasma parvum str. Indiana</name>
    <dbReference type="NCBI Taxonomy" id="1403316"/>
    <lineage>
        <taxon>Bacteria</taxon>
        <taxon>Bacillati</taxon>
        <taxon>Mycoplasmatota</taxon>
        <taxon>Mollicutes</taxon>
        <taxon>Mycoplasmataceae</taxon>
        <taxon>Mycoplasma</taxon>
    </lineage>
</organism>
<sequence length="350" mass="40271">MGKEMDVVISSRDKGKFSKKVKVEVPCLDGDMIGNSDWTKLGGGQGDLMKIQEFFKKVEDGLKGYLNLLFGCDINYAISKASSERWARWDKIGIEHREIASIVGTIRNKPKGLAMINGINSSAGSSETKSYLNLFNGVYGRNANEKVPIENLALEMWIYDRKEFENSYKDIIQTSVRRALVESIIWIILNGEWCTQKDFRKQKCLNYKEYKDETIKGLVNKDRAMSLGKKFQFDGLIGVEWHPGNGKGGRPKWLWESFTKIKGDKDKEWENIKNLIKKLGESSWHKKIQDEVAKEIAYQVFCNLIGFERRMIMEEIRSSYFDKKIREKICTFGKNGIICPKGGLIWKDKN</sequence>